<dbReference type="RefSeq" id="WP_075724071.1">
    <property type="nucleotide sequence ID" value="NZ_LTDM01000001.1"/>
</dbReference>
<accession>A0A1U7M9M1</accession>
<dbReference type="GO" id="GO:0051301">
    <property type="term" value="P:cell division"/>
    <property type="evidence" value="ECO:0007669"/>
    <property type="project" value="UniProtKB-KW"/>
</dbReference>
<dbReference type="Pfam" id="PF01476">
    <property type="entry name" value="LysM"/>
    <property type="match status" value="1"/>
</dbReference>
<dbReference type="InterPro" id="IPR018392">
    <property type="entry name" value="LysM"/>
</dbReference>
<keyword evidence="1" id="KW-1133">Transmembrane helix</keyword>
<dbReference type="Proteomes" id="UP000186112">
    <property type="component" value="Unassembled WGS sequence"/>
</dbReference>
<organism evidence="3 4">
    <name type="scientific">Tissierella creatinophila DSM 6911</name>
    <dbReference type="NCBI Taxonomy" id="1123403"/>
    <lineage>
        <taxon>Bacteria</taxon>
        <taxon>Bacillati</taxon>
        <taxon>Bacillota</taxon>
        <taxon>Tissierellia</taxon>
        <taxon>Tissierellales</taxon>
        <taxon>Tissierellaceae</taxon>
        <taxon>Tissierella</taxon>
    </lineage>
</organism>
<reference evidence="3 4" key="1">
    <citation type="submission" date="2016-02" db="EMBL/GenBank/DDBJ databases">
        <title>Genome sequence of Tissierella creatinophila DSM 6911.</title>
        <authorList>
            <person name="Poehlein A."/>
            <person name="Daniel R."/>
        </authorList>
    </citation>
    <scope>NUCLEOTIDE SEQUENCE [LARGE SCALE GENOMIC DNA]</scope>
    <source>
        <strain evidence="3 4">DSM 6911</strain>
    </source>
</reference>
<feature type="transmembrane region" description="Helical" evidence="1">
    <location>
        <begin position="12"/>
        <end position="30"/>
    </location>
</feature>
<dbReference type="InterPro" id="IPR036779">
    <property type="entry name" value="LysM_dom_sf"/>
</dbReference>
<evidence type="ECO:0000259" key="2">
    <source>
        <dbReference type="PROSITE" id="PS51782"/>
    </source>
</evidence>
<dbReference type="SMART" id="SM00257">
    <property type="entry name" value="LysM"/>
    <property type="match status" value="1"/>
</dbReference>
<dbReference type="Gene3D" id="3.10.350.10">
    <property type="entry name" value="LysM domain"/>
    <property type="match status" value="1"/>
</dbReference>
<keyword evidence="1" id="KW-0472">Membrane</keyword>
<dbReference type="EMBL" id="LTDM01000001">
    <property type="protein sequence ID" value="OLS03971.1"/>
    <property type="molecule type" value="Genomic_DNA"/>
</dbReference>
<dbReference type="OrthoDB" id="1716479at2"/>
<evidence type="ECO:0000313" key="3">
    <source>
        <dbReference type="EMBL" id="OLS03971.1"/>
    </source>
</evidence>
<evidence type="ECO:0000256" key="1">
    <source>
        <dbReference type="SAM" id="Phobius"/>
    </source>
</evidence>
<feature type="domain" description="LysM" evidence="2">
    <location>
        <begin position="46"/>
        <end position="96"/>
    </location>
</feature>
<evidence type="ECO:0000313" key="4">
    <source>
        <dbReference type="Proteomes" id="UP000186112"/>
    </source>
</evidence>
<protein>
    <submittedName>
        <fullName evidence="3">Cell division suppressor protein YneA</fullName>
    </submittedName>
</protein>
<keyword evidence="3" id="KW-0131">Cell cycle</keyword>
<dbReference type="CDD" id="cd00118">
    <property type="entry name" value="LysM"/>
    <property type="match status" value="1"/>
</dbReference>
<dbReference type="AlphaFoldDB" id="A0A1U7M9M1"/>
<proteinExistence type="predicted"/>
<name>A0A1U7M9M1_TISCR</name>
<keyword evidence="4" id="KW-1185">Reference proteome</keyword>
<sequence length="101" mass="12017">MKKYKIVNKTRFYVFIIFIVYFIFSTLSFFKSFGRAEYILSNVKYKEVYISKGDTVWDIALEYKPDKSDVRDMVAKIRDVNKMENLSIKPGDVIKVPLRKK</sequence>
<keyword evidence="3" id="KW-0132">Cell division</keyword>
<dbReference type="PROSITE" id="PS51782">
    <property type="entry name" value="LYSM"/>
    <property type="match status" value="1"/>
</dbReference>
<comment type="caution">
    <text evidence="3">The sequence shown here is derived from an EMBL/GenBank/DDBJ whole genome shotgun (WGS) entry which is preliminary data.</text>
</comment>
<keyword evidence="1" id="KW-0812">Transmembrane</keyword>
<dbReference type="SUPFAM" id="SSF54106">
    <property type="entry name" value="LysM domain"/>
    <property type="match status" value="1"/>
</dbReference>
<gene>
    <name evidence="3" type="primary">yneA</name>
    <name evidence="3" type="ORF">TICRE_00980</name>
</gene>